<reference evidence="3" key="1">
    <citation type="submission" date="2021-01" db="EMBL/GenBank/DDBJ databases">
        <authorList>
            <person name="Corre E."/>
            <person name="Pelletier E."/>
            <person name="Niang G."/>
            <person name="Scheremetjew M."/>
            <person name="Finn R."/>
            <person name="Kale V."/>
            <person name="Holt S."/>
            <person name="Cochrane G."/>
            <person name="Meng A."/>
            <person name="Brown T."/>
            <person name="Cohen L."/>
        </authorList>
    </citation>
    <scope>NUCLEOTIDE SEQUENCE</scope>
    <source>
        <strain evidence="3">CCAP 955/1</strain>
    </source>
</reference>
<sequence>MPSRGAFMDPNGVRWDTNNADFEGVMSKKSRWMGEWRKRYLILKGPKLFFSKDSTSAPHGIIDLVDCISIKSAEKKAKKKYAIEIELKTETSMMVANSEKDVYTWISKISQAIVDYSSIFVPPPPAPVASSNGSVSSRSNSRNSSNVSLSEMADGSVAGAEDDGEEGLLTFDDIVPLAGAA</sequence>
<dbReference type="PANTHER" id="PTHR14336:SF8">
    <property type="entry name" value="PROTEIN OPY1"/>
    <property type="match status" value="1"/>
</dbReference>
<dbReference type="AlphaFoldDB" id="A0A7S3HH90"/>
<dbReference type="Gene3D" id="2.30.29.30">
    <property type="entry name" value="Pleckstrin-homology domain (PH domain)/Phosphotyrosine-binding domain (PTB)"/>
    <property type="match status" value="1"/>
</dbReference>
<organism evidence="3">
    <name type="scientific">Spumella elongata</name>
    <dbReference type="NCBI Taxonomy" id="89044"/>
    <lineage>
        <taxon>Eukaryota</taxon>
        <taxon>Sar</taxon>
        <taxon>Stramenopiles</taxon>
        <taxon>Ochrophyta</taxon>
        <taxon>Chrysophyceae</taxon>
        <taxon>Chromulinales</taxon>
        <taxon>Chromulinaceae</taxon>
        <taxon>Spumella</taxon>
    </lineage>
</organism>
<protein>
    <recommendedName>
        <fullName evidence="2">PH domain-containing protein</fullName>
    </recommendedName>
</protein>
<dbReference type="InterPro" id="IPR011993">
    <property type="entry name" value="PH-like_dom_sf"/>
</dbReference>
<evidence type="ECO:0000256" key="1">
    <source>
        <dbReference type="SAM" id="MobiDB-lite"/>
    </source>
</evidence>
<evidence type="ECO:0000259" key="2">
    <source>
        <dbReference type="PROSITE" id="PS50003"/>
    </source>
</evidence>
<dbReference type="PANTHER" id="PTHR14336">
    <property type="entry name" value="TANDEM PH DOMAIN CONTAINING PROTEIN"/>
    <property type="match status" value="1"/>
</dbReference>
<feature type="domain" description="PH" evidence="2">
    <location>
        <begin position="19"/>
        <end position="114"/>
    </location>
</feature>
<dbReference type="EMBL" id="HBIC01047782">
    <property type="protein sequence ID" value="CAE0295495.1"/>
    <property type="molecule type" value="Transcribed_RNA"/>
</dbReference>
<dbReference type="FunFam" id="2.30.29.30:FF:000286">
    <property type="entry name" value="PH-protein kinase domain containing protein"/>
    <property type="match status" value="1"/>
</dbReference>
<feature type="compositionally biased region" description="Low complexity" evidence="1">
    <location>
        <begin position="129"/>
        <end position="150"/>
    </location>
</feature>
<name>A0A7S3HH90_9STRA</name>
<dbReference type="SUPFAM" id="SSF50729">
    <property type="entry name" value="PH domain-like"/>
    <property type="match status" value="1"/>
</dbReference>
<dbReference type="PROSITE" id="PS50003">
    <property type="entry name" value="PH_DOMAIN"/>
    <property type="match status" value="1"/>
</dbReference>
<feature type="region of interest" description="Disordered" evidence="1">
    <location>
        <begin position="129"/>
        <end position="164"/>
    </location>
</feature>
<proteinExistence type="predicted"/>
<accession>A0A7S3HH90</accession>
<gene>
    <name evidence="3" type="ORF">SELO1098_LOCUS24347</name>
</gene>
<evidence type="ECO:0000313" key="3">
    <source>
        <dbReference type="EMBL" id="CAE0295495.1"/>
    </source>
</evidence>
<dbReference type="InterPro" id="IPR001849">
    <property type="entry name" value="PH_domain"/>
</dbReference>
<dbReference type="Pfam" id="PF00169">
    <property type="entry name" value="PH"/>
    <property type="match status" value="1"/>
</dbReference>
<dbReference type="SMART" id="SM00233">
    <property type="entry name" value="PH"/>
    <property type="match status" value="1"/>
</dbReference>
<dbReference type="InterPro" id="IPR051707">
    <property type="entry name" value="PI-Interact_SigTrans_Reg"/>
</dbReference>